<gene>
    <name evidence="2" type="ORF">IAB60_11470</name>
</gene>
<keyword evidence="1" id="KW-1133">Transmembrane helix</keyword>
<organism evidence="2 3">
    <name type="scientific">Candidatus Caccovicinus merdipullorum</name>
    <dbReference type="NCBI Taxonomy" id="2840724"/>
    <lineage>
        <taxon>Bacteria</taxon>
        <taxon>Bacillati</taxon>
        <taxon>Bacillota</taxon>
        <taxon>Clostridia</taxon>
        <taxon>Eubacteriales</taxon>
        <taxon>Candidatus Caccovicinus</taxon>
    </lineage>
</organism>
<keyword evidence="1" id="KW-0472">Membrane</keyword>
<name>A0A9D1GK90_9FIRM</name>
<comment type="caution">
    <text evidence="2">The sequence shown here is derived from an EMBL/GenBank/DDBJ whole genome shotgun (WGS) entry which is preliminary data.</text>
</comment>
<accession>A0A9D1GK90</accession>
<reference evidence="2" key="2">
    <citation type="journal article" date="2021" name="PeerJ">
        <title>Extensive microbial diversity within the chicken gut microbiome revealed by metagenomics and culture.</title>
        <authorList>
            <person name="Gilroy R."/>
            <person name="Ravi A."/>
            <person name="Getino M."/>
            <person name="Pursley I."/>
            <person name="Horton D.L."/>
            <person name="Alikhan N.F."/>
            <person name="Baker D."/>
            <person name="Gharbi K."/>
            <person name="Hall N."/>
            <person name="Watson M."/>
            <person name="Adriaenssens E.M."/>
            <person name="Foster-Nyarko E."/>
            <person name="Jarju S."/>
            <person name="Secka A."/>
            <person name="Antonio M."/>
            <person name="Oren A."/>
            <person name="Chaudhuri R.R."/>
            <person name="La Ragione R."/>
            <person name="Hildebrand F."/>
            <person name="Pallen M.J."/>
        </authorList>
    </citation>
    <scope>NUCLEOTIDE SEQUENCE</scope>
    <source>
        <strain evidence="2">CHK123-3438</strain>
    </source>
</reference>
<feature type="transmembrane region" description="Helical" evidence="1">
    <location>
        <begin position="69"/>
        <end position="94"/>
    </location>
</feature>
<dbReference type="InterPro" id="IPR024294">
    <property type="entry name" value="DUF3810"/>
</dbReference>
<protein>
    <submittedName>
        <fullName evidence="2">DUF3810 domain-containing protein</fullName>
    </submittedName>
</protein>
<dbReference type="Pfam" id="PF12725">
    <property type="entry name" value="DUF3810"/>
    <property type="match status" value="1"/>
</dbReference>
<dbReference type="Proteomes" id="UP000886860">
    <property type="component" value="Unassembled WGS sequence"/>
</dbReference>
<evidence type="ECO:0000256" key="1">
    <source>
        <dbReference type="SAM" id="Phobius"/>
    </source>
</evidence>
<keyword evidence="1" id="KW-0812">Transmembrane</keyword>
<feature type="transmembrane region" description="Helical" evidence="1">
    <location>
        <begin position="106"/>
        <end position="127"/>
    </location>
</feature>
<reference evidence="2" key="1">
    <citation type="submission" date="2020-10" db="EMBL/GenBank/DDBJ databases">
        <authorList>
            <person name="Gilroy R."/>
        </authorList>
    </citation>
    <scope>NUCLEOTIDE SEQUENCE</scope>
    <source>
        <strain evidence="2">CHK123-3438</strain>
    </source>
</reference>
<evidence type="ECO:0000313" key="3">
    <source>
        <dbReference type="Proteomes" id="UP000886860"/>
    </source>
</evidence>
<dbReference type="AlphaFoldDB" id="A0A9D1GK90"/>
<evidence type="ECO:0000313" key="2">
    <source>
        <dbReference type="EMBL" id="HIT42692.1"/>
    </source>
</evidence>
<dbReference type="EMBL" id="DVKS01000190">
    <property type="protein sequence ID" value="HIT42692.1"/>
    <property type="molecule type" value="Genomic_DNA"/>
</dbReference>
<proteinExistence type="predicted"/>
<sequence length="372" mass="42215">MTFDSWKKREDGKAGKNRRRYPAGRRVFAGAVLLTGAFVLQTAARNLEGFGQWYAVTVYPVLVGTFGRFFGIFPFSASELGLYLLLLGILWYGIRHIRRPAEIVKSGFFAASLLFFLYTVNCGVNYYRDPFSSYLEIELRESSVEELDSLCRLLEDKAAQAAELLLEDGSLSPDKEERKTFPALAKQAMEGLWEKYPQLKGYYPRPKPLLLSEILSVQSLAGIYSPFTVEANYNEDMMAYNIPHTACHELSHLRGFMREDEANFIGFLACINSDSPYFCYSGYLTAYVYAHNALYRQDAEGALEIYYSLPEEVLSDLSANNAFWQQYEGKISEASSRVNDTYLKANSQTDGIQSYGRMVDLLLGYYRSQLAV</sequence>